<evidence type="ECO:0000256" key="10">
    <source>
        <dbReference type="SAM" id="MobiDB-lite"/>
    </source>
</evidence>
<evidence type="ECO:0000256" key="3">
    <source>
        <dbReference type="ARBA" id="ARBA00012111"/>
    </source>
</evidence>
<keyword evidence="9" id="KW-0539">Nucleus</keyword>
<gene>
    <name evidence="13" type="ORF">EVOR1521_LOCUS21005</name>
</gene>
<dbReference type="PRINTS" id="PR01270">
    <property type="entry name" value="HDASUPER"/>
</dbReference>
<reference evidence="13" key="1">
    <citation type="submission" date="2023-08" db="EMBL/GenBank/DDBJ databases">
        <authorList>
            <person name="Chen Y."/>
            <person name="Shah S."/>
            <person name="Dougan E. K."/>
            <person name="Thang M."/>
            <person name="Chan C."/>
        </authorList>
    </citation>
    <scope>NUCLEOTIDE SEQUENCE</scope>
</reference>
<dbReference type="InterPro" id="IPR037138">
    <property type="entry name" value="His_deacetylse_dom_sf"/>
</dbReference>
<dbReference type="PANTHER" id="PTHR10625">
    <property type="entry name" value="HISTONE DEACETYLASE HDAC1-RELATED"/>
    <property type="match status" value="1"/>
</dbReference>
<dbReference type="GO" id="GO:0141221">
    <property type="term" value="F:histone deacetylase activity, hydrolytic mechanism"/>
    <property type="evidence" value="ECO:0007669"/>
    <property type="project" value="UniProtKB-EC"/>
</dbReference>
<dbReference type="CDD" id="cd09992">
    <property type="entry name" value="HDAC_classII"/>
    <property type="match status" value="1"/>
</dbReference>
<dbReference type="Proteomes" id="UP001178507">
    <property type="component" value="Unassembled WGS sequence"/>
</dbReference>
<keyword evidence="8" id="KW-0804">Transcription</keyword>
<comment type="subcellular location">
    <subcellularLocation>
        <location evidence="1">Nucleus</location>
    </subcellularLocation>
</comment>
<evidence type="ECO:0000256" key="8">
    <source>
        <dbReference type="ARBA" id="ARBA00023163"/>
    </source>
</evidence>
<dbReference type="InterPro" id="IPR000286">
    <property type="entry name" value="HDACs"/>
</dbReference>
<keyword evidence="4" id="KW-0678">Repressor</keyword>
<evidence type="ECO:0000256" key="11">
    <source>
        <dbReference type="SAM" id="Phobius"/>
    </source>
</evidence>
<dbReference type="InterPro" id="IPR023696">
    <property type="entry name" value="Ureohydrolase_dom_sf"/>
</dbReference>
<dbReference type="GO" id="GO:0005737">
    <property type="term" value="C:cytoplasm"/>
    <property type="evidence" value="ECO:0007669"/>
    <property type="project" value="TreeGrafter"/>
</dbReference>
<dbReference type="GO" id="GO:0000118">
    <property type="term" value="C:histone deacetylase complex"/>
    <property type="evidence" value="ECO:0007669"/>
    <property type="project" value="TreeGrafter"/>
</dbReference>
<keyword evidence="6" id="KW-0156">Chromatin regulator</keyword>
<evidence type="ECO:0000256" key="4">
    <source>
        <dbReference type="ARBA" id="ARBA00022491"/>
    </source>
</evidence>
<feature type="domain" description="Histone deacetylase" evidence="12">
    <location>
        <begin position="62"/>
        <end position="360"/>
    </location>
</feature>
<proteinExistence type="inferred from homology"/>
<dbReference type="EMBL" id="CAUJNA010003245">
    <property type="protein sequence ID" value="CAJ1396870.1"/>
    <property type="molecule type" value="Genomic_DNA"/>
</dbReference>
<evidence type="ECO:0000313" key="13">
    <source>
        <dbReference type="EMBL" id="CAJ1396870.1"/>
    </source>
</evidence>
<evidence type="ECO:0000256" key="2">
    <source>
        <dbReference type="ARBA" id="ARBA00007738"/>
    </source>
</evidence>
<dbReference type="Pfam" id="PF00850">
    <property type="entry name" value="Hist_deacetyl"/>
    <property type="match status" value="1"/>
</dbReference>
<keyword evidence="5" id="KW-0378">Hydrolase</keyword>
<dbReference type="GO" id="GO:0040029">
    <property type="term" value="P:epigenetic regulation of gene expression"/>
    <property type="evidence" value="ECO:0007669"/>
    <property type="project" value="TreeGrafter"/>
</dbReference>
<dbReference type="InterPro" id="IPR023801">
    <property type="entry name" value="His_deacetylse_dom"/>
</dbReference>
<keyword evidence="11" id="KW-0812">Transmembrane</keyword>
<feature type="region of interest" description="Disordered" evidence="10">
    <location>
        <begin position="1"/>
        <end position="23"/>
    </location>
</feature>
<name>A0AA36J1M7_9DINO</name>
<protein>
    <recommendedName>
        <fullName evidence="3">histone deacetylase</fullName>
        <ecNumber evidence="3">3.5.1.98</ecNumber>
    </recommendedName>
</protein>
<keyword evidence="7" id="KW-0805">Transcription regulation</keyword>
<evidence type="ECO:0000256" key="1">
    <source>
        <dbReference type="ARBA" id="ARBA00004123"/>
    </source>
</evidence>
<dbReference type="EC" id="3.5.1.98" evidence="3"/>
<dbReference type="Gene3D" id="3.40.800.20">
    <property type="entry name" value="Histone deacetylase domain"/>
    <property type="match status" value="1"/>
</dbReference>
<evidence type="ECO:0000313" key="14">
    <source>
        <dbReference type="Proteomes" id="UP001178507"/>
    </source>
</evidence>
<evidence type="ECO:0000256" key="9">
    <source>
        <dbReference type="ARBA" id="ARBA00023242"/>
    </source>
</evidence>
<accession>A0AA36J1M7</accession>
<comment type="caution">
    <text evidence="13">The sequence shown here is derived from an EMBL/GenBank/DDBJ whole genome shotgun (WGS) entry which is preliminary data.</text>
</comment>
<evidence type="ECO:0000259" key="12">
    <source>
        <dbReference type="Pfam" id="PF00850"/>
    </source>
</evidence>
<keyword evidence="11" id="KW-1133">Transmembrane helix</keyword>
<keyword evidence="11" id="KW-0472">Membrane</keyword>
<organism evidence="13 14">
    <name type="scientific">Effrenium voratum</name>
    <dbReference type="NCBI Taxonomy" id="2562239"/>
    <lineage>
        <taxon>Eukaryota</taxon>
        <taxon>Sar</taxon>
        <taxon>Alveolata</taxon>
        <taxon>Dinophyceae</taxon>
        <taxon>Suessiales</taxon>
        <taxon>Symbiodiniaceae</taxon>
        <taxon>Effrenium</taxon>
    </lineage>
</organism>
<evidence type="ECO:0000256" key="7">
    <source>
        <dbReference type="ARBA" id="ARBA00023015"/>
    </source>
</evidence>
<dbReference type="AlphaFoldDB" id="A0AA36J1M7"/>
<sequence length="425" mass="45777">MNPELSVVGETAGASGPGSHTSARARSRAYATCAWLEANSVKDSVALVSDEAMLLHLGPSNHPERPARLAEILHQLEISGLRAACANVPSRKVTRDELLTAHTEKHVDHVFASASVKKKGKDYGLPFGPDTYVNEQSPDCAALSAGCLLALVDHCMADENIATCGMACVRPPGHHASQEKACGFCLFNNVAVAVRHAQKQYGLQRVAVVDWDVHHGNGTNDIFAEDDSVLFFSLHRYGSTFFPGTGFAEDVGKSSARGFNVNVPLDKGFGDLDVRHIMQYLICPLMEKFEPEAIFVSAGFDAVRGDPLGDCRVTPEGFGWMTRCLYRLARHFCQGRLFLSLEGGYNPDMIAQCTVECVRSMLQEVNDLAGPEMELVPATPCSSHPGTPASMPACLAGAHQLLLLFFEFFAVGNLPGLAFLVVLAG</sequence>
<comment type="similarity">
    <text evidence="2">Belongs to the histone deacetylase family. HD type 2 subfamily.</text>
</comment>
<feature type="transmembrane region" description="Helical" evidence="11">
    <location>
        <begin position="401"/>
        <end position="424"/>
    </location>
</feature>
<dbReference type="PANTHER" id="PTHR10625:SF5">
    <property type="entry name" value="HISTONE DEACETYLASE"/>
    <property type="match status" value="1"/>
</dbReference>
<keyword evidence="14" id="KW-1185">Reference proteome</keyword>
<evidence type="ECO:0000256" key="6">
    <source>
        <dbReference type="ARBA" id="ARBA00022853"/>
    </source>
</evidence>
<evidence type="ECO:0000256" key="5">
    <source>
        <dbReference type="ARBA" id="ARBA00022801"/>
    </source>
</evidence>
<dbReference type="SUPFAM" id="SSF52768">
    <property type="entry name" value="Arginase/deacetylase"/>
    <property type="match status" value="1"/>
</dbReference>